<dbReference type="EC" id="2.7.11.1" evidence="2"/>
<dbReference type="Gene3D" id="3.30.200.20">
    <property type="entry name" value="Phosphorylase Kinase, domain 1"/>
    <property type="match status" value="1"/>
</dbReference>
<comment type="subcellular location">
    <subcellularLocation>
        <location evidence="1">Cell membrane</location>
    </subcellularLocation>
</comment>
<dbReference type="PANTHER" id="PTHR45621">
    <property type="entry name" value="OS01G0588500 PROTEIN-RELATED"/>
    <property type="match status" value="1"/>
</dbReference>
<dbReference type="GO" id="GO:0004674">
    <property type="term" value="F:protein serine/threonine kinase activity"/>
    <property type="evidence" value="ECO:0007669"/>
    <property type="project" value="UniProtKB-EC"/>
</dbReference>
<keyword evidence="7 8" id="KW-0067">ATP-binding</keyword>
<dbReference type="InterPro" id="IPR001245">
    <property type="entry name" value="Ser-Thr/Tyr_kinase_cat_dom"/>
</dbReference>
<keyword evidence="3" id="KW-0472">Membrane</keyword>
<protein>
    <recommendedName>
        <fullName evidence="2">non-specific serine/threonine protein kinase</fullName>
        <ecNumber evidence="2">2.7.11.1</ecNumber>
    </recommendedName>
</protein>
<dbReference type="FunFam" id="3.30.200.20:FF:000228">
    <property type="entry name" value="Serine/threonine-protein kinase BIK1"/>
    <property type="match status" value="1"/>
</dbReference>
<dbReference type="SUPFAM" id="SSF56112">
    <property type="entry name" value="Protein kinase-like (PK-like)"/>
    <property type="match status" value="1"/>
</dbReference>
<evidence type="ECO:0000256" key="1">
    <source>
        <dbReference type="ARBA" id="ARBA00004236"/>
    </source>
</evidence>
<evidence type="ECO:0000256" key="8">
    <source>
        <dbReference type="PROSITE-ProRule" id="PRU10141"/>
    </source>
</evidence>
<dbReference type="EnsemblPlants" id="Kaladp0095s0577.1.v1.1">
    <property type="protein sequence ID" value="Kaladp0095s0577.1.v1.1"/>
    <property type="gene ID" value="Kaladp0095s0577.v1.1"/>
</dbReference>
<evidence type="ECO:0000256" key="2">
    <source>
        <dbReference type="ARBA" id="ARBA00012513"/>
    </source>
</evidence>
<evidence type="ECO:0000256" key="9">
    <source>
        <dbReference type="SAM" id="MobiDB-lite"/>
    </source>
</evidence>
<evidence type="ECO:0000313" key="12">
    <source>
        <dbReference type="Proteomes" id="UP000594263"/>
    </source>
</evidence>
<feature type="region of interest" description="Disordered" evidence="9">
    <location>
        <begin position="238"/>
        <end position="275"/>
    </location>
</feature>
<evidence type="ECO:0000259" key="10">
    <source>
        <dbReference type="PROSITE" id="PS50011"/>
    </source>
</evidence>
<keyword evidence="6" id="KW-0418">Kinase</keyword>
<evidence type="ECO:0000256" key="6">
    <source>
        <dbReference type="ARBA" id="ARBA00022777"/>
    </source>
</evidence>
<sequence>MGNCFAGSRSVRCLFNSISELQKATRNFLPEFLLGEGGFGCVYKGQVNERTLSAAAPGCGLVVAVKRLSPEGFQGHKEWLAEVNHLSQLHHPNLVKLIGYCLDGDNRMLVYEYMQNGSLENHLFIKGGESLSWATREFNAKLSDFGLTKEGPTAGCTHVTTQVLGTYGYAAPEYIATGLYLCDRRKVFRIMDTSMEGQYPQNGAYIAAAIAYQCTSDAKSRPTMAEVVSALERIPAKKSNFTSNSEATSPAYMSPVHLSPARHSRKPSSPTRDSA</sequence>
<dbReference type="Gene3D" id="1.10.510.10">
    <property type="entry name" value="Transferase(Phosphotransferase) domain 1"/>
    <property type="match status" value="1"/>
</dbReference>
<keyword evidence="3" id="KW-1003">Cell membrane</keyword>
<reference evidence="11" key="1">
    <citation type="submission" date="2021-01" db="UniProtKB">
        <authorList>
            <consortium name="EnsemblPlants"/>
        </authorList>
    </citation>
    <scope>IDENTIFICATION</scope>
</reference>
<evidence type="ECO:0000256" key="7">
    <source>
        <dbReference type="ARBA" id="ARBA00022840"/>
    </source>
</evidence>
<keyword evidence="12" id="KW-1185">Reference proteome</keyword>
<proteinExistence type="predicted"/>
<organism evidence="11 12">
    <name type="scientific">Kalanchoe fedtschenkoi</name>
    <name type="common">Lavender scallops</name>
    <name type="synonym">South American air plant</name>
    <dbReference type="NCBI Taxonomy" id="63787"/>
    <lineage>
        <taxon>Eukaryota</taxon>
        <taxon>Viridiplantae</taxon>
        <taxon>Streptophyta</taxon>
        <taxon>Embryophyta</taxon>
        <taxon>Tracheophyta</taxon>
        <taxon>Spermatophyta</taxon>
        <taxon>Magnoliopsida</taxon>
        <taxon>eudicotyledons</taxon>
        <taxon>Gunneridae</taxon>
        <taxon>Pentapetalae</taxon>
        <taxon>Saxifragales</taxon>
        <taxon>Crassulaceae</taxon>
        <taxon>Kalanchoe</taxon>
    </lineage>
</organism>
<dbReference type="InterPro" id="IPR011009">
    <property type="entry name" value="Kinase-like_dom_sf"/>
</dbReference>
<dbReference type="InterPro" id="IPR000719">
    <property type="entry name" value="Prot_kinase_dom"/>
</dbReference>
<dbReference type="AlphaFoldDB" id="A0A7N0V2H1"/>
<evidence type="ECO:0000256" key="5">
    <source>
        <dbReference type="ARBA" id="ARBA00022741"/>
    </source>
</evidence>
<evidence type="ECO:0000256" key="4">
    <source>
        <dbReference type="ARBA" id="ARBA00022679"/>
    </source>
</evidence>
<dbReference type="GO" id="GO:0005524">
    <property type="term" value="F:ATP binding"/>
    <property type="evidence" value="ECO:0007669"/>
    <property type="project" value="UniProtKB-UniRule"/>
</dbReference>
<feature type="compositionally biased region" description="Polar residues" evidence="9">
    <location>
        <begin position="239"/>
        <end position="248"/>
    </location>
</feature>
<dbReference type="InterPro" id="IPR050823">
    <property type="entry name" value="Plant_Ser_Thr_Prot_Kinase"/>
</dbReference>
<dbReference type="Pfam" id="PF07714">
    <property type="entry name" value="PK_Tyr_Ser-Thr"/>
    <property type="match status" value="1"/>
</dbReference>
<feature type="domain" description="Protein kinase" evidence="10">
    <location>
        <begin position="28"/>
        <end position="275"/>
    </location>
</feature>
<evidence type="ECO:0000256" key="3">
    <source>
        <dbReference type="ARBA" id="ARBA00022475"/>
    </source>
</evidence>
<dbReference type="PROSITE" id="PS50011">
    <property type="entry name" value="PROTEIN_KINASE_DOM"/>
    <property type="match status" value="1"/>
</dbReference>
<evidence type="ECO:0000313" key="11">
    <source>
        <dbReference type="EnsemblPlants" id="Kaladp0095s0577.1.v1.1"/>
    </source>
</evidence>
<dbReference type="PROSITE" id="PS00107">
    <property type="entry name" value="PROTEIN_KINASE_ATP"/>
    <property type="match status" value="1"/>
</dbReference>
<dbReference type="Proteomes" id="UP000594263">
    <property type="component" value="Unplaced"/>
</dbReference>
<keyword evidence="4" id="KW-0808">Transferase</keyword>
<name>A0A7N0V2H1_KALFE</name>
<dbReference type="InterPro" id="IPR017441">
    <property type="entry name" value="Protein_kinase_ATP_BS"/>
</dbReference>
<dbReference type="GO" id="GO:0005886">
    <property type="term" value="C:plasma membrane"/>
    <property type="evidence" value="ECO:0007669"/>
    <property type="project" value="UniProtKB-SubCell"/>
</dbReference>
<feature type="binding site" evidence="8">
    <location>
        <position position="66"/>
    </location>
    <ligand>
        <name>ATP</name>
        <dbReference type="ChEBI" id="CHEBI:30616"/>
    </ligand>
</feature>
<accession>A0A7N0V2H1</accession>
<dbReference type="OMA" id="EYIMTEI"/>
<dbReference type="Gramene" id="Kaladp0095s0577.1.v1.1">
    <property type="protein sequence ID" value="Kaladp0095s0577.1.v1.1"/>
    <property type="gene ID" value="Kaladp0095s0577.v1.1"/>
</dbReference>
<keyword evidence="5 8" id="KW-0547">Nucleotide-binding</keyword>